<dbReference type="InterPro" id="IPR001806">
    <property type="entry name" value="Small_GTPase"/>
</dbReference>
<proteinExistence type="predicted"/>
<dbReference type="SUPFAM" id="SSF52540">
    <property type="entry name" value="P-loop containing nucleoside triphosphate hydrolases"/>
    <property type="match status" value="1"/>
</dbReference>
<name>A2EIK0_TRIV3</name>
<gene>
    <name evidence="2" type="ORF">TVAG_124940</name>
</gene>
<dbReference type="PRINTS" id="PR00449">
    <property type="entry name" value="RASTRNSFRMNG"/>
</dbReference>
<dbReference type="AlphaFoldDB" id="A2EIK0"/>
<dbReference type="OMA" id="FDSICIQ"/>
<dbReference type="InterPro" id="IPR005225">
    <property type="entry name" value="Small_GTP-bd"/>
</dbReference>
<dbReference type="STRING" id="5722.A2EIK0"/>
<dbReference type="CDD" id="cd00154">
    <property type="entry name" value="Rab"/>
    <property type="match status" value="1"/>
</dbReference>
<dbReference type="VEuPathDB" id="TrichDB:TVAG_124940"/>
<organism evidence="2 3">
    <name type="scientific">Trichomonas vaginalis (strain ATCC PRA-98 / G3)</name>
    <dbReference type="NCBI Taxonomy" id="412133"/>
    <lineage>
        <taxon>Eukaryota</taxon>
        <taxon>Metamonada</taxon>
        <taxon>Parabasalia</taxon>
        <taxon>Trichomonadida</taxon>
        <taxon>Trichomonadidae</taxon>
        <taxon>Trichomonas</taxon>
    </lineage>
</organism>
<dbReference type="PROSITE" id="PS51419">
    <property type="entry name" value="RAB"/>
    <property type="match status" value="1"/>
</dbReference>
<dbReference type="GO" id="GO:0005525">
    <property type="term" value="F:GTP binding"/>
    <property type="evidence" value="ECO:0000318"/>
    <property type="project" value="GO_Central"/>
</dbReference>
<evidence type="ECO:0000256" key="1">
    <source>
        <dbReference type="ARBA" id="ARBA00022741"/>
    </source>
</evidence>
<dbReference type="InterPro" id="IPR027417">
    <property type="entry name" value="P-loop_NTPase"/>
</dbReference>
<dbReference type="SMART" id="SM00174">
    <property type="entry name" value="RHO"/>
    <property type="match status" value="1"/>
</dbReference>
<dbReference type="NCBIfam" id="TIGR00231">
    <property type="entry name" value="small_GTP"/>
    <property type="match status" value="1"/>
</dbReference>
<dbReference type="GO" id="GO:0005794">
    <property type="term" value="C:Golgi apparatus"/>
    <property type="evidence" value="ECO:0000318"/>
    <property type="project" value="GO_Central"/>
</dbReference>
<protein>
    <submittedName>
        <fullName evidence="2">Small GTP-binding protein, putative</fullName>
    </submittedName>
</protein>
<dbReference type="SMART" id="SM00173">
    <property type="entry name" value="RAS"/>
    <property type="match status" value="1"/>
</dbReference>
<dbReference type="SMR" id="A2EIK0"/>
<dbReference type="PANTHER" id="PTHR47978">
    <property type="match status" value="1"/>
</dbReference>
<accession>A2EIK0</accession>
<keyword evidence="1" id="KW-0547">Nucleotide-binding</keyword>
<dbReference type="Proteomes" id="UP000001542">
    <property type="component" value="Unassembled WGS sequence"/>
</dbReference>
<sequence length="186" mass="20939">MSQNYKAIMLGISNVGKTSIINAFRPLNDIIEPTVRYDLYQFSCSIDGNEFTIGLWDIPGQTQYRPMTQTFLRNVDVALIVYDITSEDSFDNVNEDYKLLIQETPNPHVFIIGNKVDLESERRVFATVGENYANQIGAKFFEVSALHNTNIVELFDALKLAASGIDKPITESINLSNTKEKKKGCC</sequence>
<keyword evidence="3" id="KW-1185">Reference proteome</keyword>
<dbReference type="PROSITE" id="PS51421">
    <property type="entry name" value="RAS"/>
    <property type="match status" value="1"/>
</dbReference>
<dbReference type="GO" id="GO:0005768">
    <property type="term" value="C:endosome"/>
    <property type="evidence" value="ECO:0000318"/>
    <property type="project" value="GO_Central"/>
</dbReference>
<dbReference type="Gene3D" id="3.40.50.300">
    <property type="entry name" value="P-loop containing nucleotide triphosphate hydrolases"/>
    <property type="match status" value="1"/>
</dbReference>
<dbReference type="FunFam" id="3.40.50.300:FF:002280">
    <property type="entry name" value="Small GTP-binding protein, putative"/>
    <property type="match status" value="1"/>
</dbReference>
<dbReference type="OrthoDB" id="10002389at2759"/>
<dbReference type="InParanoid" id="A2EIK0"/>
<dbReference type="GO" id="GO:0003924">
    <property type="term" value="F:GTPase activity"/>
    <property type="evidence" value="ECO:0000318"/>
    <property type="project" value="GO_Central"/>
</dbReference>
<evidence type="ECO:0000313" key="3">
    <source>
        <dbReference type="Proteomes" id="UP000001542"/>
    </source>
</evidence>
<reference evidence="2" key="2">
    <citation type="journal article" date="2007" name="Science">
        <title>Draft genome sequence of the sexually transmitted pathogen Trichomonas vaginalis.</title>
        <authorList>
            <person name="Carlton J.M."/>
            <person name="Hirt R.P."/>
            <person name="Silva J.C."/>
            <person name="Delcher A.L."/>
            <person name="Schatz M."/>
            <person name="Zhao Q."/>
            <person name="Wortman J.R."/>
            <person name="Bidwell S.L."/>
            <person name="Alsmark U.C.M."/>
            <person name="Besteiro S."/>
            <person name="Sicheritz-Ponten T."/>
            <person name="Noel C.J."/>
            <person name="Dacks J.B."/>
            <person name="Foster P.G."/>
            <person name="Simillion C."/>
            <person name="Van de Peer Y."/>
            <person name="Miranda-Saavedra D."/>
            <person name="Barton G.J."/>
            <person name="Westrop G.D."/>
            <person name="Mueller S."/>
            <person name="Dessi D."/>
            <person name="Fiori P.L."/>
            <person name="Ren Q."/>
            <person name="Paulsen I."/>
            <person name="Zhang H."/>
            <person name="Bastida-Corcuera F.D."/>
            <person name="Simoes-Barbosa A."/>
            <person name="Brown M.T."/>
            <person name="Hayes R.D."/>
            <person name="Mukherjee M."/>
            <person name="Okumura C.Y."/>
            <person name="Schneider R."/>
            <person name="Smith A.J."/>
            <person name="Vanacova S."/>
            <person name="Villalvazo M."/>
            <person name="Haas B.J."/>
            <person name="Pertea M."/>
            <person name="Feldblyum T.V."/>
            <person name="Utterback T.R."/>
            <person name="Shu C.L."/>
            <person name="Osoegawa K."/>
            <person name="de Jong P.J."/>
            <person name="Hrdy I."/>
            <person name="Horvathova L."/>
            <person name="Zubacova Z."/>
            <person name="Dolezal P."/>
            <person name="Malik S.B."/>
            <person name="Logsdon J.M. Jr."/>
            <person name="Henze K."/>
            <person name="Gupta A."/>
            <person name="Wang C.C."/>
            <person name="Dunne R.L."/>
            <person name="Upcroft J.A."/>
            <person name="Upcroft P."/>
            <person name="White O."/>
            <person name="Salzberg S.L."/>
            <person name="Tang P."/>
            <person name="Chiu C.-H."/>
            <person name="Lee Y.-S."/>
            <person name="Embley T.M."/>
            <person name="Coombs G.H."/>
            <person name="Mottram J.C."/>
            <person name="Tachezy J."/>
            <person name="Fraser-Liggett C.M."/>
            <person name="Johnson P.J."/>
        </authorList>
    </citation>
    <scope>NUCLEOTIDE SEQUENCE [LARGE SCALE GENOMIC DNA]</scope>
    <source>
        <strain evidence="2">G3</strain>
    </source>
</reference>
<dbReference type="RefSeq" id="XP_001319744.1">
    <property type="nucleotide sequence ID" value="XM_001319709.1"/>
</dbReference>
<reference evidence="2" key="1">
    <citation type="submission" date="2006-10" db="EMBL/GenBank/DDBJ databases">
        <authorList>
            <person name="Amadeo P."/>
            <person name="Zhao Q."/>
            <person name="Wortman J."/>
            <person name="Fraser-Liggett C."/>
            <person name="Carlton J."/>
        </authorList>
    </citation>
    <scope>NUCLEOTIDE SEQUENCE</scope>
    <source>
        <strain evidence="2">G3</strain>
    </source>
</reference>
<dbReference type="VEuPathDB" id="TrichDB:TVAGG3_0199780"/>
<evidence type="ECO:0000313" key="2">
    <source>
        <dbReference type="EMBL" id="EAY07521.1"/>
    </source>
</evidence>
<dbReference type="KEGG" id="tva:4765414"/>
<dbReference type="SMART" id="SM00175">
    <property type="entry name" value="RAB"/>
    <property type="match status" value="1"/>
</dbReference>
<dbReference type="Pfam" id="PF00071">
    <property type="entry name" value="Ras"/>
    <property type="match status" value="1"/>
</dbReference>
<dbReference type="EMBL" id="DS113398">
    <property type="protein sequence ID" value="EAY07521.1"/>
    <property type="molecule type" value="Genomic_DNA"/>
</dbReference>
<dbReference type="eggNOG" id="KOG0088">
    <property type="taxonomic scope" value="Eukaryota"/>
</dbReference>